<dbReference type="InterPro" id="IPR036397">
    <property type="entry name" value="RNaseH_sf"/>
</dbReference>
<evidence type="ECO:0000313" key="3">
    <source>
        <dbReference type="Proteomes" id="UP001152795"/>
    </source>
</evidence>
<evidence type="ECO:0000259" key="1">
    <source>
        <dbReference type="PROSITE" id="PS50994"/>
    </source>
</evidence>
<dbReference type="PROSITE" id="PS50994">
    <property type="entry name" value="INTEGRASE"/>
    <property type="match status" value="1"/>
</dbReference>
<reference evidence="2" key="1">
    <citation type="submission" date="2020-04" db="EMBL/GenBank/DDBJ databases">
        <authorList>
            <person name="Alioto T."/>
            <person name="Alioto T."/>
            <person name="Gomez Garrido J."/>
        </authorList>
    </citation>
    <scope>NUCLEOTIDE SEQUENCE</scope>
    <source>
        <strain evidence="2">A484AB</strain>
    </source>
</reference>
<dbReference type="AlphaFoldDB" id="A0A7D9ERB6"/>
<feature type="domain" description="Integrase catalytic" evidence="1">
    <location>
        <begin position="144"/>
        <end position="308"/>
    </location>
</feature>
<accession>A0A7D9ERB6</accession>
<organism evidence="2 3">
    <name type="scientific">Paramuricea clavata</name>
    <name type="common">Red gorgonian</name>
    <name type="synonym">Violescent sea-whip</name>
    <dbReference type="NCBI Taxonomy" id="317549"/>
    <lineage>
        <taxon>Eukaryota</taxon>
        <taxon>Metazoa</taxon>
        <taxon>Cnidaria</taxon>
        <taxon>Anthozoa</taxon>
        <taxon>Octocorallia</taxon>
        <taxon>Malacalcyonacea</taxon>
        <taxon>Plexauridae</taxon>
        <taxon>Paramuricea</taxon>
    </lineage>
</organism>
<dbReference type="InterPro" id="IPR012337">
    <property type="entry name" value="RNaseH-like_sf"/>
</dbReference>
<comment type="caution">
    <text evidence="2">The sequence shown here is derived from an EMBL/GenBank/DDBJ whole genome shotgun (WGS) entry which is preliminary data.</text>
</comment>
<dbReference type="Pfam" id="PF00665">
    <property type="entry name" value="rve"/>
    <property type="match status" value="1"/>
</dbReference>
<evidence type="ECO:0000313" key="2">
    <source>
        <dbReference type="EMBL" id="CAB4015204.1"/>
    </source>
</evidence>
<dbReference type="Gene3D" id="1.10.340.70">
    <property type="match status" value="1"/>
</dbReference>
<sequence length="409" mass="47165">MVPKQEPVVEANLTDEVKPKTRKDRLAQHKEKVEQIVHYLRHGKHRDGLTKNQQRVVRGQAKNYIFDETNNELYYTGGKEGIRRKVVLTIEEIGEILHHHHSEAMGGHSGVNATLNKISNYYCWNGMKEDVQEYIYSKIKTQAPELIPIKVNEALELVGIDLIGPLPTTAEGYKYVCTFTDYYTKFVDFFPIKSKAAEGVAKCIKKFTCRWGAPARLLSDQGREFVAKVNDEVCREFGIKRSVTSAYHPQTNGLDERTNQTLKQRLSKLVNEHQNNWCDFLDEVAYSIRTQKQASTKYTPFYLMFGRNPNSAQMITVVEDNSSAPERTEDLLDHETGERIAKSEATRQQVLSNVELAQEKQKKQYEKRKAKGVKTFEIKVGDTVYKRQMKNVSRKGGKMEPRWMGPYRY</sequence>
<dbReference type="Proteomes" id="UP001152795">
    <property type="component" value="Unassembled WGS sequence"/>
</dbReference>
<dbReference type="PANTHER" id="PTHR37984">
    <property type="entry name" value="PROTEIN CBG26694"/>
    <property type="match status" value="1"/>
</dbReference>
<proteinExistence type="predicted"/>
<dbReference type="PANTHER" id="PTHR37984:SF15">
    <property type="entry name" value="INTEGRASE CATALYTIC DOMAIN-CONTAINING PROTEIN"/>
    <property type="match status" value="1"/>
</dbReference>
<dbReference type="OrthoDB" id="5988675at2759"/>
<dbReference type="InterPro" id="IPR001584">
    <property type="entry name" value="Integrase_cat-core"/>
</dbReference>
<dbReference type="Gene3D" id="3.30.420.10">
    <property type="entry name" value="Ribonuclease H-like superfamily/Ribonuclease H"/>
    <property type="match status" value="1"/>
</dbReference>
<dbReference type="FunFam" id="3.30.420.10:FF:000032">
    <property type="entry name" value="Retrovirus-related Pol polyprotein from transposon 297-like Protein"/>
    <property type="match status" value="1"/>
</dbReference>
<name>A0A7D9ERB6_PARCT</name>
<dbReference type="EMBL" id="CACRXK020008623">
    <property type="protein sequence ID" value="CAB4015204.1"/>
    <property type="molecule type" value="Genomic_DNA"/>
</dbReference>
<protein>
    <submittedName>
        <fullName evidence="2">Gag-pol fusion</fullName>
    </submittedName>
</protein>
<dbReference type="InterPro" id="IPR050951">
    <property type="entry name" value="Retrovirus_Pol_polyprotein"/>
</dbReference>
<dbReference type="SUPFAM" id="SSF53098">
    <property type="entry name" value="Ribonuclease H-like"/>
    <property type="match status" value="1"/>
</dbReference>
<gene>
    <name evidence="2" type="ORF">PACLA_8A044538</name>
</gene>
<dbReference type="GO" id="GO:0003676">
    <property type="term" value="F:nucleic acid binding"/>
    <property type="evidence" value="ECO:0007669"/>
    <property type="project" value="InterPro"/>
</dbReference>
<dbReference type="GO" id="GO:0015074">
    <property type="term" value="P:DNA integration"/>
    <property type="evidence" value="ECO:0007669"/>
    <property type="project" value="InterPro"/>
</dbReference>
<dbReference type="Pfam" id="PF17921">
    <property type="entry name" value="Integrase_H2C2"/>
    <property type="match status" value="1"/>
</dbReference>
<dbReference type="InterPro" id="IPR041588">
    <property type="entry name" value="Integrase_H2C2"/>
</dbReference>
<keyword evidence="3" id="KW-1185">Reference proteome</keyword>